<gene>
    <name evidence="2" type="ORF">SIL20_05365</name>
</gene>
<name>A0AAJ2S2U9_9ENTR</name>
<dbReference type="EMBL" id="JAWXRC010000020">
    <property type="protein sequence ID" value="MDX6030939.1"/>
    <property type="molecule type" value="Genomic_DNA"/>
</dbReference>
<proteinExistence type="predicted"/>
<dbReference type="RefSeq" id="WP_319627523.1">
    <property type="nucleotide sequence ID" value="NZ_JAWXRB010000036.1"/>
</dbReference>
<feature type="signal peptide" evidence="1">
    <location>
        <begin position="1"/>
        <end position="22"/>
    </location>
</feature>
<protein>
    <submittedName>
        <fullName evidence="2">Uncharacterized protein</fullName>
    </submittedName>
</protein>
<dbReference type="Proteomes" id="UP001282336">
    <property type="component" value="Unassembled WGS sequence"/>
</dbReference>
<reference evidence="2" key="1">
    <citation type="submission" date="2023-11" db="EMBL/GenBank/DDBJ databases">
        <title>Scandinavium wanjuensis sp. nov., isolated from lettuce South Korea.</title>
        <authorList>
            <person name="Park J."/>
            <person name="Park S."/>
            <person name="Oh K.K."/>
            <person name="Cho G.S."/>
            <person name="Franz C.M.A.P."/>
        </authorList>
    </citation>
    <scope>NUCLEOTIDE SEQUENCE</scope>
    <source>
        <strain evidence="2">V105_12</strain>
    </source>
</reference>
<dbReference type="AlphaFoldDB" id="A0AAJ2S2U9"/>
<dbReference type="InterPro" id="IPR013783">
    <property type="entry name" value="Ig-like_fold"/>
</dbReference>
<accession>A0AAJ2S2U9</accession>
<dbReference type="SUPFAM" id="SSF49354">
    <property type="entry name" value="PapD-like"/>
    <property type="match status" value="1"/>
</dbReference>
<evidence type="ECO:0000256" key="1">
    <source>
        <dbReference type="SAM" id="SignalP"/>
    </source>
</evidence>
<dbReference type="Gene3D" id="2.60.40.10">
    <property type="entry name" value="Immunoglobulins"/>
    <property type="match status" value="1"/>
</dbReference>
<sequence>MKTKLKALFVLAMTTSYLPAMANVNVFPMRMMLNPQGSGVVHVLSKSTDTRFMTVDIRRVEHPATAQEKEVKVKMGSADSLVVTPARFALPAGATQALRIVNIQPLQKEVSYRVWLNAVPGSSPDLIVPAGSDDVSTAVGIAMSWGVVVNVPPEHPEVKLVLDTSAQRLVNRGNIHAVVTRVGDCRDSSHCRWTKINKSVYADESLDIHAATISGASPKVIKLEYIDPVSQKTVTTSGS</sequence>
<feature type="chain" id="PRO_5042527616" evidence="1">
    <location>
        <begin position="23"/>
        <end position="239"/>
    </location>
</feature>
<evidence type="ECO:0000313" key="2">
    <source>
        <dbReference type="EMBL" id="MDX6030939.1"/>
    </source>
</evidence>
<evidence type="ECO:0000313" key="3">
    <source>
        <dbReference type="Proteomes" id="UP001282336"/>
    </source>
</evidence>
<keyword evidence="1" id="KW-0732">Signal</keyword>
<organism evidence="2 3">
    <name type="scientific">Scandinavium lactucae</name>
    <dbReference type="NCBI Taxonomy" id="3095028"/>
    <lineage>
        <taxon>Bacteria</taxon>
        <taxon>Pseudomonadati</taxon>
        <taxon>Pseudomonadota</taxon>
        <taxon>Gammaproteobacteria</taxon>
        <taxon>Enterobacterales</taxon>
        <taxon>Enterobacteriaceae</taxon>
        <taxon>Scandinavium</taxon>
    </lineage>
</organism>
<comment type="caution">
    <text evidence="2">The sequence shown here is derived from an EMBL/GenBank/DDBJ whole genome shotgun (WGS) entry which is preliminary data.</text>
</comment>
<dbReference type="InterPro" id="IPR008962">
    <property type="entry name" value="PapD-like_sf"/>
</dbReference>